<keyword evidence="3" id="KW-1185">Reference proteome</keyword>
<comment type="caution">
    <text evidence="2">The sequence shown here is derived from an EMBL/GenBank/DDBJ whole genome shotgun (WGS) entry which is preliminary data.</text>
</comment>
<gene>
    <name evidence="2" type="ORF">GRI62_01275</name>
</gene>
<keyword evidence="1" id="KW-0472">Membrane</keyword>
<dbReference type="AlphaFoldDB" id="A0A844ZWX5"/>
<evidence type="ECO:0000313" key="3">
    <source>
        <dbReference type="Proteomes" id="UP000460626"/>
    </source>
</evidence>
<keyword evidence="1" id="KW-1133">Transmembrane helix</keyword>
<organism evidence="2 3">
    <name type="scientific">Aurantiacibacter arachoides</name>
    <dbReference type="NCBI Taxonomy" id="1850444"/>
    <lineage>
        <taxon>Bacteria</taxon>
        <taxon>Pseudomonadati</taxon>
        <taxon>Pseudomonadota</taxon>
        <taxon>Alphaproteobacteria</taxon>
        <taxon>Sphingomonadales</taxon>
        <taxon>Erythrobacteraceae</taxon>
        <taxon>Aurantiacibacter</taxon>
    </lineage>
</organism>
<keyword evidence="1" id="KW-0812">Transmembrane</keyword>
<reference evidence="2 3" key="1">
    <citation type="submission" date="2019-12" db="EMBL/GenBank/DDBJ databases">
        <title>Genomic-based taxomic classification of the family Erythrobacteraceae.</title>
        <authorList>
            <person name="Xu L."/>
        </authorList>
    </citation>
    <scope>NUCLEOTIDE SEQUENCE [LARGE SCALE GENOMIC DNA]</scope>
    <source>
        <strain evidence="2 3">RC4-10-4</strain>
    </source>
</reference>
<name>A0A844ZWX5_9SPHN</name>
<dbReference type="RefSeq" id="WP_131451626.1">
    <property type="nucleotide sequence ID" value="NZ_BMJK01000001.1"/>
</dbReference>
<accession>A0A844ZWX5</accession>
<evidence type="ECO:0000313" key="2">
    <source>
        <dbReference type="EMBL" id="MXO92238.1"/>
    </source>
</evidence>
<evidence type="ECO:0000256" key="1">
    <source>
        <dbReference type="SAM" id="Phobius"/>
    </source>
</evidence>
<feature type="transmembrane region" description="Helical" evidence="1">
    <location>
        <begin position="12"/>
        <end position="36"/>
    </location>
</feature>
<proteinExistence type="predicted"/>
<dbReference type="Proteomes" id="UP000460626">
    <property type="component" value="Unassembled WGS sequence"/>
</dbReference>
<sequence length="59" mass="6055">MMLGRPGRPRDPIGVLVMLVALVVAAFVGATAGLIWQSADGFGDEPPADEVLTTETASS</sequence>
<dbReference type="EMBL" id="WTYH01000001">
    <property type="protein sequence ID" value="MXO92238.1"/>
    <property type="molecule type" value="Genomic_DNA"/>
</dbReference>
<protein>
    <submittedName>
        <fullName evidence="2">Uncharacterized protein</fullName>
    </submittedName>
</protein>